<evidence type="ECO:0000313" key="2">
    <source>
        <dbReference type="Proteomes" id="UP000309997"/>
    </source>
</evidence>
<reference evidence="1 2" key="1">
    <citation type="journal article" date="2024" name="Plant Biotechnol. J.">
        <title>Genome and CRISPR/Cas9 system of a widespread forest tree (Populus alba) in the world.</title>
        <authorList>
            <person name="Liu Y.J."/>
            <person name="Jiang P.F."/>
            <person name="Han X.M."/>
            <person name="Li X.Y."/>
            <person name="Wang H.M."/>
            <person name="Wang Y.J."/>
            <person name="Wang X.X."/>
            <person name="Zeng Q.Y."/>
        </authorList>
    </citation>
    <scope>NUCLEOTIDE SEQUENCE [LARGE SCALE GENOMIC DNA]</scope>
    <source>
        <strain evidence="2">cv. PAL-ZL1</strain>
    </source>
</reference>
<name>A0ACC4BQZ6_POPAL</name>
<organism evidence="1 2">
    <name type="scientific">Populus alba</name>
    <name type="common">White poplar</name>
    <dbReference type="NCBI Taxonomy" id="43335"/>
    <lineage>
        <taxon>Eukaryota</taxon>
        <taxon>Viridiplantae</taxon>
        <taxon>Streptophyta</taxon>
        <taxon>Embryophyta</taxon>
        <taxon>Tracheophyta</taxon>
        <taxon>Spermatophyta</taxon>
        <taxon>Magnoliopsida</taxon>
        <taxon>eudicotyledons</taxon>
        <taxon>Gunneridae</taxon>
        <taxon>Pentapetalae</taxon>
        <taxon>rosids</taxon>
        <taxon>fabids</taxon>
        <taxon>Malpighiales</taxon>
        <taxon>Salicaceae</taxon>
        <taxon>Saliceae</taxon>
        <taxon>Populus</taxon>
    </lineage>
</organism>
<evidence type="ECO:0000313" key="1">
    <source>
        <dbReference type="EMBL" id="KAL3581030.1"/>
    </source>
</evidence>
<sequence>MEDSKEIVIREVWSCNLESEFELIRELIVEFPYISMDTEFPGVVFRPPVDPTNNRNYFRQLKPSDHYKILKSNVDALNLIQMRDVFFVKDGPEQHAGVLYGLEWSYQSLITPDSINNIGCEARRPLKEFQKAIRSFQM</sequence>
<dbReference type="Proteomes" id="UP000309997">
    <property type="component" value="Unassembled WGS sequence"/>
</dbReference>
<protein>
    <submittedName>
        <fullName evidence="1">Uncharacterized protein</fullName>
    </submittedName>
</protein>
<proteinExistence type="predicted"/>
<keyword evidence="2" id="KW-1185">Reference proteome</keyword>
<comment type="caution">
    <text evidence="1">The sequence shown here is derived from an EMBL/GenBank/DDBJ whole genome shotgun (WGS) entry which is preliminary data.</text>
</comment>
<gene>
    <name evidence="1" type="ORF">D5086_018865</name>
</gene>
<accession>A0ACC4BQZ6</accession>
<dbReference type="EMBL" id="RCHU02000009">
    <property type="protein sequence ID" value="KAL3581030.1"/>
    <property type="molecule type" value="Genomic_DNA"/>
</dbReference>